<dbReference type="OrthoDB" id="360148at2"/>
<feature type="signal peptide" evidence="1">
    <location>
        <begin position="1"/>
        <end position="24"/>
    </location>
</feature>
<comment type="caution">
    <text evidence="2">The sequence shown here is derived from an EMBL/GenBank/DDBJ whole genome shotgun (WGS) entry which is preliminary data.</text>
</comment>
<dbReference type="eggNOG" id="ENOG502ZYHU">
    <property type="taxonomic scope" value="Bacteria"/>
</dbReference>
<reference evidence="2 3" key="1">
    <citation type="submission" date="2009-07" db="EMBL/GenBank/DDBJ databases">
        <authorList>
            <person name="Madupu R."/>
            <person name="Sebastian Y."/>
            <person name="Durkin A.S."/>
            <person name="Torralba M."/>
            <person name="Methe B."/>
            <person name="Sutton G.G."/>
            <person name="Strausberg R.L."/>
            <person name="Nelson K.E."/>
        </authorList>
    </citation>
    <scope>NUCLEOTIDE SEQUENCE [LARGE SCALE GENOMIC DNA]</scope>
    <source>
        <strain evidence="2 3">ATCC 35580</strain>
    </source>
</reference>
<dbReference type="GeneID" id="301460787"/>
<dbReference type="STRING" id="596324.TREVI0001_0013"/>
<protein>
    <submittedName>
        <fullName evidence="2">Uncharacterized protein</fullName>
    </submittedName>
</protein>
<evidence type="ECO:0000256" key="1">
    <source>
        <dbReference type="SAM" id="SignalP"/>
    </source>
</evidence>
<feature type="chain" id="PRO_5002989421" evidence="1">
    <location>
        <begin position="25"/>
        <end position="138"/>
    </location>
</feature>
<accession>C8PRN1</accession>
<sequence>MKKICRFFILCVVLFGAVSVFPLAAESKEADVYYVHTQLLKIFPHPKGYYVIYRRAGLGTGEAFIPMEWFSPKENKADISFINSRVNPYLSFFIRDGKCEYIRISTPSDRGTQVWGMLPYPQQYNEKFEGVESLALEF</sequence>
<dbReference type="RefSeq" id="WP_006189247.1">
    <property type="nucleotide sequence ID" value="NZ_ACYH01000047.1"/>
</dbReference>
<organism evidence="2 3">
    <name type="scientific">Treponema vincentii ATCC 35580</name>
    <dbReference type="NCBI Taxonomy" id="596324"/>
    <lineage>
        <taxon>Bacteria</taxon>
        <taxon>Pseudomonadati</taxon>
        <taxon>Spirochaetota</taxon>
        <taxon>Spirochaetia</taxon>
        <taxon>Spirochaetales</taxon>
        <taxon>Treponemataceae</taxon>
        <taxon>Treponema</taxon>
    </lineage>
</organism>
<gene>
    <name evidence="2" type="ORF">TREVI0001_0013</name>
</gene>
<keyword evidence="1" id="KW-0732">Signal</keyword>
<proteinExistence type="predicted"/>
<evidence type="ECO:0000313" key="3">
    <source>
        <dbReference type="Proteomes" id="UP000004509"/>
    </source>
</evidence>
<dbReference type="AlphaFoldDB" id="C8PRN1"/>
<name>C8PRN1_9SPIR</name>
<evidence type="ECO:0000313" key="2">
    <source>
        <dbReference type="EMBL" id="EEV19884.1"/>
    </source>
</evidence>
<dbReference type="EMBL" id="ACYH01000047">
    <property type="protein sequence ID" value="EEV19884.1"/>
    <property type="molecule type" value="Genomic_DNA"/>
</dbReference>
<dbReference type="Proteomes" id="UP000004509">
    <property type="component" value="Unassembled WGS sequence"/>
</dbReference>